<dbReference type="EMBL" id="RCTF01000001">
    <property type="protein sequence ID" value="RLP81974.1"/>
    <property type="molecule type" value="Genomic_DNA"/>
</dbReference>
<dbReference type="Proteomes" id="UP000269692">
    <property type="component" value="Unassembled WGS sequence"/>
</dbReference>
<reference evidence="1 2" key="1">
    <citation type="submission" date="2018-10" db="EMBL/GenBank/DDBJ databases">
        <title>Xanthobacter tagetidis genome sequencing and assembly.</title>
        <authorList>
            <person name="Maclea K.S."/>
            <person name="Goen A.E."/>
            <person name="Fatima S.A."/>
        </authorList>
    </citation>
    <scope>NUCLEOTIDE SEQUENCE [LARGE SCALE GENOMIC DNA]</scope>
    <source>
        <strain evidence="1 2">ATCC 700314</strain>
    </source>
</reference>
<sequence>MMSSGYFVDWDGNVRSVDDPGGGYLCEADLPARYVAITTKTGTLVHEATFYRSLADIEKAGIKAGLVPGAHPWGRKADGF</sequence>
<dbReference type="AlphaFoldDB" id="A0A3L7APB3"/>
<gene>
    <name evidence="1" type="ORF">D9R14_01505</name>
</gene>
<name>A0A3L7APB3_9HYPH</name>
<evidence type="ECO:0000313" key="1">
    <source>
        <dbReference type="EMBL" id="RLP81974.1"/>
    </source>
</evidence>
<proteinExistence type="predicted"/>
<organism evidence="1 2">
    <name type="scientific">Xanthobacter tagetidis</name>
    <dbReference type="NCBI Taxonomy" id="60216"/>
    <lineage>
        <taxon>Bacteria</taxon>
        <taxon>Pseudomonadati</taxon>
        <taxon>Pseudomonadota</taxon>
        <taxon>Alphaproteobacteria</taxon>
        <taxon>Hyphomicrobiales</taxon>
        <taxon>Xanthobacteraceae</taxon>
        <taxon>Xanthobacter</taxon>
    </lineage>
</organism>
<keyword evidence="2" id="KW-1185">Reference proteome</keyword>
<dbReference type="OrthoDB" id="8563240at2"/>
<evidence type="ECO:0000313" key="2">
    <source>
        <dbReference type="Proteomes" id="UP000269692"/>
    </source>
</evidence>
<comment type="caution">
    <text evidence="1">The sequence shown here is derived from an EMBL/GenBank/DDBJ whole genome shotgun (WGS) entry which is preliminary data.</text>
</comment>
<accession>A0A3L7APB3</accession>
<protein>
    <submittedName>
        <fullName evidence="1">Uncharacterized protein</fullName>
    </submittedName>
</protein>